<dbReference type="PANTHER" id="PTHR43685">
    <property type="entry name" value="GLYCOSYLTRANSFERASE"/>
    <property type="match status" value="1"/>
</dbReference>
<evidence type="ECO:0000313" key="2">
    <source>
        <dbReference type="EMBL" id="AJT42562.1"/>
    </source>
</evidence>
<reference evidence="2 3" key="1">
    <citation type="journal article" date="2015" name="Genome Announc.">
        <title>Complete Genome Sequencing of Protease-Producing Novel Arthrobacter sp. Strain IHBB 11108 Using PacBio Single-Molecule Real-Time Sequencing Technology.</title>
        <authorList>
            <person name="Kiran S."/>
            <person name="Swarnkar M.K."/>
            <person name="Pal M."/>
            <person name="Thakur R."/>
            <person name="Tewari R."/>
            <person name="Singh A.K."/>
            <person name="Gulati A."/>
        </authorList>
    </citation>
    <scope>NUCLEOTIDE SEQUENCE [LARGE SCALE GENOMIC DNA]</scope>
    <source>
        <strain evidence="2 3">IHBB 11108</strain>
    </source>
</reference>
<dbReference type="KEGG" id="ari:UM93_15660"/>
<dbReference type="InterPro" id="IPR029044">
    <property type="entry name" value="Nucleotide-diphossugar_trans"/>
</dbReference>
<dbReference type="RefSeq" id="WP_045076433.1">
    <property type="nucleotide sequence ID" value="NZ_CP011005.1"/>
</dbReference>
<dbReference type="Gene3D" id="3.90.550.10">
    <property type="entry name" value="Spore Coat Polysaccharide Biosynthesis Protein SpsA, Chain A"/>
    <property type="match status" value="1"/>
</dbReference>
<evidence type="ECO:0000259" key="1">
    <source>
        <dbReference type="Pfam" id="PF00535"/>
    </source>
</evidence>
<keyword evidence="3" id="KW-1185">Reference proteome</keyword>
<dbReference type="AlphaFoldDB" id="A0A0D4C1M4"/>
<dbReference type="EMBL" id="CP011005">
    <property type="protein sequence ID" value="AJT42562.1"/>
    <property type="molecule type" value="Genomic_DNA"/>
</dbReference>
<feature type="domain" description="Glycosyltransferase 2-like" evidence="1">
    <location>
        <begin position="6"/>
        <end position="178"/>
    </location>
</feature>
<proteinExistence type="predicted"/>
<name>A0A0D4C1M4_9MICC</name>
<dbReference type="OrthoDB" id="3226099at2"/>
<accession>A0A0D4C1M4</accession>
<dbReference type="PATRIC" id="fig|1618207.4.peg.3187"/>
<sequence length="340" mass="37300">MLPSVSVIIAAYNSAATLGATLSGALTQEYQGDIEIVVVDDGSTDSTAQLVAGYLEQDLDQRAASGELLRRTVLYQGQQNAGQSTARNRAIEISSGELLAICDADDVLLPGYLERAVSMLQEADSAATMVASNAFVLTPNGIAADRPLLRDNHPRAEQQRLVGIQYNFGSIFMLFPRALVQQLGAFDEQLRSCEDWDLWLRAIFAGWTIVRQPEPQAIYRWTSASVSSGTDQVYQAEDVVIRKLLASQGENMSEAERELAERRLASGSPLRLISRFEDGLRNGEFDAAKRDLFEASALVSFQGRLSAKAKIARLPGGIRLLQWRQAKLDALNGYQQDMAR</sequence>
<dbReference type="InterPro" id="IPR050834">
    <property type="entry name" value="Glycosyltransf_2"/>
</dbReference>
<dbReference type="PANTHER" id="PTHR43685:SF11">
    <property type="entry name" value="GLYCOSYLTRANSFERASE TAGX-RELATED"/>
    <property type="match status" value="1"/>
</dbReference>
<evidence type="ECO:0000313" key="3">
    <source>
        <dbReference type="Proteomes" id="UP000061839"/>
    </source>
</evidence>
<dbReference type="HOGENOM" id="CLU_025996_0_1_11"/>
<protein>
    <recommendedName>
        <fullName evidence="1">Glycosyltransferase 2-like domain-containing protein</fullName>
    </recommendedName>
</protein>
<dbReference type="Proteomes" id="UP000061839">
    <property type="component" value="Chromosome"/>
</dbReference>
<dbReference type="STRING" id="1618207.UM93_15660"/>
<dbReference type="Pfam" id="PF00535">
    <property type="entry name" value="Glycos_transf_2"/>
    <property type="match status" value="1"/>
</dbReference>
<dbReference type="SUPFAM" id="SSF53448">
    <property type="entry name" value="Nucleotide-diphospho-sugar transferases"/>
    <property type="match status" value="1"/>
</dbReference>
<organism evidence="2 3">
    <name type="scientific">Psychromicrobium lacuslunae</name>
    <dbReference type="NCBI Taxonomy" id="1618207"/>
    <lineage>
        <taxon>Bacteria</taxon>
        <taxon>Bacillati</taxon>
        <taxon>Actinomycetota</taxon>
        <taxon>Actinomycetes</taxon>
        <taxon>Micrococcales</taxon>
        <taxon>Micrococcaceae</taxon>
        <taxon>Psychromicrobium</taxon>
    </lineage>
</organism>
<dbReference type="InterPro" id="IPR001173">
    <property type="entry name" value="Glyco_trans_2-like"/>
</dbReference>
<gene>
    <name evidence="2" type="ORF">UM93_15660</name>
</gene>